<evidence type="ECO:0000256" key="2">
    <source>
        <dbReference type="ARBA" id="ARBA00023242"/>
    </source>
</evidence>
<dbReference type="InterPro" id="IPR022003">
    <property type="entry name" value="RST"/>
</dbReference>
<dbReference type="Pfam" id="PF12174">
    <property type="entry name" value="RST"/>
    <property type="match status" value="1"/>
</dbReference>
<evidence type="ECO:0000313" key="5">
    <source>
        <dbReference type="Proteomes" id="UP000243459"/>
    </source>
</evidence>
<protein>
    <recommendedName>
        <fullName evidence="3">RST domain-containing protein</fullName>
    </recommendedName>
</protein>
<dbReference type="EMBL" id="CM007387">
    <property type="protein sequence ID" value="ONK64894.1"/>
    <property type="molecule type" value="Genomic_DNA"/>
</dbReference>
<sequence length="180" mass="20552">MVSGAENKKMEKAIHIVVSANRDGLSGNPSSPFIPITKLIAILSRTLPYEKVHMMKKIRESFVEISITRQEMVNDVKSIVGDDDLLVSVIKAYINAKHALLNGENKKNEAIPLMDPLATPFYVMHRLTYGDGFLGYDPASEYEDYPKFDGPEMQHPITIFDSSIFHRLIPWNWWNFVLNR</sequence>
<accession>A0A5P1EGD0</accession>
<evidence type="ECO:0000313" key="4">
    <source>
        <dbReference type="EMBL" id="ONK64894.1"/>
    </source>
</evidence>
<dbReference type="PROSITE" id="PS51879">
    <property type="entry name" value="RST"/>
    <property type="match status" value="1"/>
</dbReference>
<gene>
    <name evidence="4" type="ORF">A4U43_C07F31180</name>
</gene>
<comment type="subcellular location">
    <subcellularLocation>
        <location evidence="1">Nucleus</location>
    </subcellularLocation>
</comment>
<dbReference type="GO" id="GO:0005634">
    <property type="term" value="C:nucleus"/>
    <property type="evidence" value="ECO:0007669"/>
    <property type="project" value="UniProtKB-SubCell"/>
</dbReference>
<proteinExistence type="predicted"/>
<dbReference type="Proteomes" id="UP000243459">
    <property type="component" value="Chromosome 7"/>
</dbReference>
<evidence type="ECO:0000259" key="3">
    <source>
        <dbReference type="PROSITE" id="PS51879"/>
    </source>
</evidence>
<dbReference type="AlphaFoldDB" id="A0A5P1EGD0"/>
<reference evidence="5" key="1">
    <citation type="journal article" date="2017" name="Nat. Commun.">
        <title>The asparagus genome sheds light on the origin and evolution of a young Y chromosome.</title>
        <authorList>
            <person name="Harkess A."/>
            <person name="Zhou J."/>
            <person name="Xu C."/>
            <person name="Bowers J.E."/>
            <person name="Van der Hulst R."/>
            <person name="Ayyampalayam S."/>
            <person name="Mercati F."/>
            <person name="Riccardi P."/>
            <person name="McKain M.R."/>
            <person name="Kakrana A."/>
            <person name="Tang H."/>
            <person name="Ray J."/>
            <person name="Groenendijk J."/>
            <person name="Arikit S."/>
            <person name="Mathioni S.M."/>
            <person name="Nakano M."/>
            <person name="Shan H."/>
            <person name="Telgmann-Rauber A."/>
            <person name="Kanno A."/>
            <person name="Yue Z."/>
            <person name="Chen H."/>
            <person name="Li W."/>
            <person name="Chen Y."/>
            <person name="Xu X."/>
            <person name="Zhang Y."/>
            <person name="Luo S."/>
            <person name="Chen H."/>
            <person name="Gao J."/>
            <person name="Mao Z."/>
            <person name="Pires J.C."/>
            <person name="Luo M."/>
            <person name="Kudrna D."/>
            <person name="Wing R.A."/>
            <person name="Meyers B.C."/>
            <person name="Yi K."/>
            <person name="Kong H."/>
            <person name="Lavrijsen P."/>
            <person name="Sunseri F."/>
            <person name="Falavigna A."/>
            <person name="Ye Y."/>
            <person name="Leebens-Mack J.H."/>
            <person name="Chen G."/>
        </authorList>
    </citation>
    <scope>NUCLEOTIDE SEQUENCE [LARGE SCALE GENOMIC DNA]</scope>
    <source>
        <strain evidence="5">cv. DH0086</strain>
    </source>
</reference>
<evidence type="ECO:0000256" key="1">
    <source>
        <dbReference type="ARBA" id="ARBA00004123"/>
    </source>
</evidence>
<organism evidence="4 5">
    <name type="scientific">Asparagus officinalis</name>
    <name type="common">Garden asparagus</name>
    <dbReference type="NCBI Taxonomy" id="4686"/>
    <lineage>
        <taxon>Eukaryota</taxon>
        <taxon>Viridiplantae</taxon>
        <taxon>Streptophyta</taxon>
        <taxon>Embryophyta</taxon>
        <taxon>Tracheophyta</taxon>
        <taxon>Spermatophyta</taxon>
        <taxon>Magnoliopsida</taxon>
        <taxon>Liliopsida</taxon>
        <taxon>Asparagales</taxon>
        <taxon>Asparagaceae</taxon>
        <taxon>Asparagoideae</taxon>
        <taxon>Asparagus</taxon>
    </lineage>
</organism>
<keyword evidence="5" id="KW-1185">Reference proteome</keyword>
<dbReference type="Gramene" id="ONK64894">
    <property type="protein sequence ID" value="ONK64894"/>
    <property type="gene ID" value="A4U43_C07F31180"/>
</dbReference>
<name>A0A5P1EGD0_ASPOF</name>
<keyword evidence="2" id="KW-0539">Nucleus</keyword>
<feature type="domain" description="RST" evidence="3">
    <location>
        <begin position="27"/>
        <end position="99"/>
    </location>
</feature>